<dbReference type="SUPFAM" id="SSF161098">
    <property type="entry name" value="MetI-like"/>
    <property type="match status" value="1"/>
</dbReference>
<keyword evidence="6 7" id="KW-0472">Membrane</keyword>
<organism evidence="9 10">
    <name type="scientific">Candidatus Merdivicinus excrementipullorum</name>
    <dbReference type="NCBI Taxonomy" id="2840867"/>
    <lineage>
        <taxon>Bacteria</taxon>
        <taxon>Bacillati</taxon>
        <taxon>Bacillota</taxon>
        <taxon>Clostridia</taxon>
        <taxon>Eubacteriales</taxon>
        <taxon>Oscillospiraceae</taxon>
        <taxon>Oscillospiraceae incertae sedis</taxon>
        <taxon>Candidatus Merdivicinus</taxon>
    </lineage>
</organism>
<reference evidence="9" key="1">
    <citation type="submission" date="2020-10" db="EMBL/GenBank/DDBJ databases">
        <authorList>
            <person name="Gilroy R."/>
        </authorList>
    </citation>
    <scope>NUCLEOTIDE SEQUENCE</scope>
    <source>
        <strain evidence="9">CHK199-13235</strain>
    </source>
</reference>
<dbReference type="AlphaFoldDB" id="A0A9D1FP23"/>
<dbReference type="Gene3D" id="1.10.3720.10">
    <property type="entry name" value="MetI-like"/>
    <property type="match status" value="1"/>
</dbReference>
<keyword evidence="3" id="KW-1003">Cell membrane</keyword>
<feature type="domain" description="ABC transmembrane type-1" evidence="8">
    <location>
        <begin position="85"/>
        <end position="299"/>
    </location>
</feature>
<accession>A0A9D1FP23</accession>
<dbReference type="Pfam" id="PF00528">
    <property type="entry name" value="BPD_transp_1"/>
    <property type="match status" value="1"/>
</dbReference>
<comment type="caution">
    <text evidence="9">The sequence shown here is derived from an EMBL/GenBank/DDBJ whole genome shotgun (WGS) entry which is preliminary data.</text>
</comment>
<evidence type="ECO:0000256" key="1">
    <source>
        <dbReference type="ARBA" id="ARBA00004651"/>
    </source>
</evidence>
<keyword evidence="2 7" id="KW-0813">Transport</keyword>
<dbReference type="PROSITE" id="PS50928">
    <property type="entry name" value="ABC_TM1"/>
    <property type="match status" value="1"/>
</dbReference>
<evidence type="ECO:0000313" key="10">
    <source>
        <dbReference type="Proteomes" id="UP000824002"/>
    </source>
</evidence>
<dbReference type="EMBL" id="DVJP01000050">
    <property type="protein sequence ID" value="HIS76720.1"/>
    <property type="molecule type" value="Genomic_DNA"/>
</dbReference>
<sequence>MQAVHPQTKPKKLHPFLKRIIEYRALLVMMIPAIIFFAVFCYYPMYGVTLAFKDFKILEGIGGSPWVGFKYFRQMFEDPYFFKTVANTLIISCYKLIFGFPAPIIFALLLNEVRNIHFKKVVQTVSYLPYFMSWVIMGSIFFSLLSLNGPINAILEMIGLEPIMFMGDSSVFRGVLVVTDVWKGFGWGSILYIAAISGIDQEMYEAARLDGANRFQNAWYITIPSILPVICINLILSLSGILNAGFDQVFNMYSEVVYDVADIIDTYVYRLGMKSMQYSLSTAVGLFKSAIGLVLILAVNFIIRKIGGKENALW</sequence>
<feature type="transmembrane region" description="Helical" evidence="7">
    <location>
        <begin position="218"/>
        <end position="242"/>
    </location>
</feature>
<dbReference type="PANTHER" id="PTHR43227">
    <property type="entry name" value="BLL4140 PROTEIN"/>
    <property type="match status" value="1"/>
</dbReference>
<feature type="transmembrane region" description="Helical" evidence="7">
    <location>
        <begin position="131"/>
        <end position="151"/>
    </location>
</feature>
<evidence type="ECO:0000256" key="3">
    <source>
        <dbReference type="ARBA" id="ARBA00022475"/>
    </source>
</evidence>
<protein>
    <submittedName>
        <fullName evidence="9">Sugar ABC transporter permease</fullName>
    </submittedName>
</protein>
<feature type="transmembrane region" description="Helical" evidence="7">
    <location>
        <begin position="21"/>
        <end position="45"/>
    </location>
</feature>
<comment type="similarity">
    <text evidence="7">Belongs to the binding-protein-dependent transport system permease family.</text>
</comment>
<feature type="transmembrane region" description="Helical" evidence="7">
    <location>
        <begin position="278"/>
        <end position="303"/>
    </location>
</feature>
<reference evidence="9" key="2">
    <citation type="journal article" date="2021" name="PeerJ">
        <title>Extensive microbial diversity within the chicken gut microbiome revealed by metagenomics and culture.</title>
        <authorList>
            <person name="Gilroy R."/>
            <person name="Ravi A."/>
            <person name="Getino M."/>
            <person name="Pursley I."/>
            <person name="Horton D.L."/>
            <person name="Alikhan N.F."/>
            <person name="Baker D."/>
            <person name="Gharbi K."/>
            <person name="Hall N."/>
            <person name="Watson M."/>
            <person name="Adriaenssens E.M."/>
            <person name="Foster-Nyarko E."/>
            <person name="Jarju S."/>
            <person name="Secka A."/>
            <person name="Antonio M."/>
            <person name="Oren A."/>
            <person name="Chaudhuri R.R."/>
            <person name="La Ragione R."/>
            <person name="Hildebrand F."/>
            <person name="Pallen M.J."/>
        </authorList>
    </citation>
    <scope>NUCLEOTIDE SEQUENCE</scope>
    <source>
        <strain evidence="9">CHK199-13235</strain>
    </source>
</reference>
<evidence type="ECO:0000256" key="4">
    <source>
        <dbReference type="ARBA" id="ARBA00022692"/>
    </source>
</evidence>
<comment type="subcellular location">
    <subcellularLocation>
        <location evidence="1 7">Cell membrane</location>
        <topology evidence="1 7">Multi-pass membrane protein</topology>
    </subcellularLocation>
</comment>
<feature type="transmembrane region" description="Helical" evidence="7">
    <location>
        <begin position="171"/>
        <end position="197"/>
    </location>
</feature>
<gene>
    <name evidence="9" type="ORF">IAB51_07900</name>
</gene>
<evidence type="ECO:0000259" key="8">
    <source>
        <dbReference type="PROSITE" id="PS50928"/>
    </source>
</evidence>
<dbReference type="GO" id="GO:0005886">
    <property type="term" value="C:plasma membrane"/>
    <property type="evidence" value="ECO:0007669"/>
    <property type="project" value="UniProtKB-SubCell"/>
</dbReference>
<keyword evidence="5 7" id="KW-1133">Transmembrane helix</keyword>
<dbReference type="GO" id="GO:0055085">
    <property type="term" value="P:transmembrane transport"/>
    <property type="evidence" value="ECO:0007669"/>
    <property type="project" value="InterPro"/>
</dbReference>
<evidence type="ECO:0000313" key="9">
    <source>
        <dbReference type="EMBL" id="HIS76720.1"/>
    </source>
</evidence>
<dbReference type="CDD" id="cd06261">
    <property type="entry name" value="TM_PBP2"/>
    <property type="match status" value="1"/>
</dbReference>
<evidence type="ECO:0000256" key="7">
    <source>
        <dbReference type="RuleBase" id="RU363032"/>
    </source>
</evidence>
<dbReference type="InterPro" id="IPR035906">
    <property type="entry name" value="MetI-like_sf"/>
</dbReference>
<evidence type="ECO:0000256" key="6">
    <source>
        <dbReference type="ARBA" id="ARBA00023136"/>
    </source>
</evidence>
<evidence type="ECO:0000256" key="5">
    <source>
        <dbReference type="ARBA" id="ARBA00022989"/>
    </source>
</evidence>
<dbReference type="InterPro" id="IPR000515">
    <property type="entry name" value="MetI-like"/>
</dbReference>
<keyword evidence="4 7" id="KW-0812">Transmembrane</keyword>
<name>A0A9D1FP23_9FIRM</name>
<proteinExistence type="inferred from homology"/>
<dbReference type="InterPro" id="IPR050809">
    <property type="entry name" value="UgpAE/MalFG_permease"/>
</dbReference>
<dbReference type="PANTHER" id="PTHR43227:SF11">
    <property type="entry name" value="BLL4140 PROTEIN"/>
    <property type="match status" value="1"/>
</dbReference>
<feature type="transmembrane region" description="Helical" evidence="7">
    <location>
        <begin position="89"/>
        <end position="110"/>
    </location>
</feature>
<dbReference type="Proteomes" id="UP000824002">
    <property type="component" value="Unassembled WGS sequence"/>
</dbReference>
<evidence type="ECO:0000256" key="2">
    <source>
        <dbReference type="ARBA" id="ARBA00022448"/>
    </source>
</evidence>